<keyword evidence="1" id="KW-1133">Transmembrane helix</keyword>
<feature type="transmembrane region" description="Helical" evidence="1">
    <location>
        <begin position="87"/>
        <end position="107"/>
    </location>
</feature>
<organism evidence="3 4">
    <name type="scientific">Candidatus Sulfuritelmatomonas gaucii</name>
    <dbReference type="NCBI Taxonomy" id="2043161"/>
    <lineage>
        <taxon>Bacteria</taxon>
        <taxon>Pseudomonadati</taxon>
        <taxon>Acidobacteriota</taxon>
        <taxon>Terriglobia</taxon>
        <taxon>Terriglobales</taxon>
        <taxon>Acidobacteriaceae</taxon>
        <taxon>Candidatus Sulfuritelmatomonas</taxon>
    </lineage>
</organism>
<reference evidence="4" key="1">
    <citation type="submission" date="2018-02" db="EMBL/GenBank/DDBJ databases">
        <authorList>
            <person name="Hausmann B."/>
        </authorList>
    </citation>
    <scope>NUCLEOTIDE SEQUENCE [LARGE SCALE GENOMIC DNA]</scope>
    <source>
        <strain evidence="4">Peat soil MAG SbA5</strain>
    </source>
</reference>
<sequence length="205" mass="23007">MDADTKTCPVCGETIKAAAIKCRFCNTDLTAYSATKEQETEKDLFVGHPAVIYTVGQLTPFVVVIAVAIIVGYLMKAGYIGSSDRSIAYLSLCFLIACAAIGIHYYLRSRRVHYEITTQRIKLERGLLSKVQESLELFRIDHFELRKPLGKRLLGQASLHLFSSDAELENFSIYGVPHPESLADELRNCQLRERTRRGLTTFVKA</sequence>
<name>A0A2N9LQH0_9BACT</name>
<dbReference type="InterPro" id="IPR005182">
    <property type="entry name" value="YdbS-like_PH"/>
</dbReference>
<proteinExistence type="predicted"/>
<dbReference type="Proteomes" id="UP000239735">
    <property type="component" value="Unassembled WGS sequence"/>
</dbReference>
<gene>
    <name evidence="3" type="ORF">SBA5_50075</name>
</gene>
<dbReference type="Pfam" id="PF03703">
    <property type="entry name" value="bPH_2"/>
    <property type="match status" value="1"/>
</dbReference>
<keyword evidence="1" id="KW-0472">Membrane</keyword>
<evidence type="ECO:0000313" key="4">
    <source>
        <dbReference type="Proteomes" id="UP000239735"/>
    </source>
</evidence>
<evidence type="ECO:0000259" key="2">
    <source>
        <dbReference type="Pfam" id="PF03703"/>
    </source>
</evidence>
<evidence type="ECO:0000313" key="3">
    <source>
        <dbReference type="EMBL" id="SPE25486.1"/>
    </source>
</evidence>
<dbReference type="OrthoDB" id="9152674at2"/>
<accession>A0A2N9LQH0</accession>
<dbReference type="EMBL" id="OKRB01000108">
    <property type="protein sequence ID" value="SPE25486.1"/>
    <property type="molecule type" value="Genomic_DNA"/>
</dbReference>
<feature type="domain" description="YdbS-like PH" evidence="2">
    <location>
        <begin position="110"/>
        <end position="185"/>
    </location>
</feature>
<protein>
    <recommendedName>
        <fullName evidence="2">YdbS-like PH domain-containing protein</fullName>
    </recommendedName>
</protein>
<dbReference type="AlphaFoldDB" id="A0A2N9LQH0"/>
<evidence type="ECO:0000256" key="1">
    <source>
        <dbReference type="SAM" id="Phobius"/>
    </source>
</evidence>
<feature type="transmembrane region" description="Helical" evidence="1">
    <location>
        <begin position="50"/>
        <end position="75"/>
    </location>
</feature>
<keyword evidence="1" id="KW-0812">Transmembrane</keyword>